<evidence type="ECO:0000313" key="4">
    <source>
        <dbReference type="Proteomes" id="UP000571817"/>
    </source>
</evidence>
<reference evidence="3 4" key="1">
    <citation type="submission" date="2020-07" db="EMBL/GenBank/DDBJ databases">
        <title>Sequencing the genomes of 1000 actinobacteria strains.</title>
        <authorList>
            <person name="Klenk H.-P."/>
        </authorList>
    </citation>
    <scope>NUCLEOTIDE SEQUENCE [LARGE SCALE GENOMIC DNA]</scope>
    <source>
        <strain evidence="3 4">DSM 29531</strain>
    </source>
</reference>
<protein>
    <recommendedName>
        <fullName evidence="2">VWFA domain-containing protein</fullName>
    </recommendedName>
</protein>
<keyword evidence="1" id="KW-1133">Transmembrane helix</keyword>
<dbReference type="SUPFAM" id="SSF53300">
    <property type="entry name" value="vWA-like"/>
    <property type="match status" value="1"/>
</dbReference>
<dbReference type="Pfam" id="PF13531">
    <property type="entry name" value="SBP_bac_11"/>
    <property type="match status" value="1"/>
</dbReference>
<dbReference type="Proteomes" id="UP000571817">
    <property type="component" value="Unassembled WGS sequence"/>
</dbReference>
<dbReference type="Pfam" id="PF00092">
    <property type="entry name" value="VWA"/>
    <property type="match status" value="1"/>
</dbReference>
<keyword evidence="1" id="KW-0472">Membrane</keyword>
<keyword evidence="1" id="KW-0812">Transmembrane</keyword>
<dbReference type="SMART" id="SM00327">
    <property type="entry name" value="VWA"/>
    <property type="match status" value="1"/>
</dbReference>
<sequence>MSGATVAGGGGRQGPVGKVARLGVLALILVVVIAGALVWQYGQGSSSVASACPKKSQVKVAVPDEMYSLVLDQARAAEEAGGCAAYTVVDEPAGQVAQQITSGGDSVPDVWIPDSPIWVDDVSSRLGSGWVTQGGTIATSPVVFAVPKSLQGIRKYNKKTDWRTIFASGLPISVSDPVDSSTTISAAATAEQVTSNIRQRNTFFKSLITLSRSSQTPRALQDKATKGSSQARMYPATEQQVLTFNRAHPTRKLLTFTPRQGAPQLEYQWVVPVKSDAPDAKVLSALYERLTSPGVKRQLVAAGFRVPDAAAPSPAALPSYAKIISQPSSSESVLAVKDYNELAKDARMLVLLDVSGSMTAPIAQGQSRIELLEQFSIGALDALPPTTKIGAWAFSTNLVGSQPWLDESGGIESIAHTPAGDAFKANLKAAVKTLPDLVVRNGDTALYDSTWAAYQRVSASYDPRYVNSVVILTDGANDNPAGGLSLQQLVSKLRGAYNPAKPVKIVAIGIGDQIDKSALDTMASATNGLSYQARTPQDVTNVFLDAYLKRG</sequence>
<name>A0A853D8A2_9MICO</name>
<evidence type="ECO:0000313" key="3">
    <source>
        <dbReference type="EMBL" id="NYJ73656.1"/>
    </source>
</evidence>
<feature type="transmembrane region" description="Helical" evidence="1">
    <location>
        <begin position="22"/>
        <end position="42"/>
    </location>
</feature>
<evidence type="ECO:0000256" key="1">
    <source>
        <dbReference type="SAM" id="Phobius"/>
    </source>
</evidence>
<proteinExistence type="predicted"/>
<dbReference type="InterPro" id="IPR002035">
    <property type="entry name" value="VWF_A"/>
</dbReference>
<keyword evidence="4" id="KW-1185">Reference proteome</keyword>
<dbReference type="Gene3D" id="3.40.50.410">
    <property type="entry name" value="von Willebrand factor, type A domain"/>
    <property type="match status" value="1"/>
</dbReference>
<organism evidence="3 4">
    <name type="scientific">Allobranchiibius huperziae</name>
    <dbReference type="NCBI Taxonomy" id="1874116"/>
    <lineage>
        <taxon>Bacteria</taxon>
        <taxon>Bacillati</taxon>
        <taxon>Actinomycetota</taxon>
        <taxon>Actinomycetes</taxon>
        <taxon>Micrococcales</taxon>
        <taxon>Dermacoccaceae</taxon>
        <taxon>Allobranchiibius</taxon>
    </lineage>
</organism>
<accession>A0A853D8A2</accession>
<comment type="caution">
    <text evidence="3">The sequence shown here is derived from an EMBL/GenBank/DDBJ whole genome shotgun (WGS) entry which is preliminary data.</text>
</comment>
<evidence type="ECO:0000259" key="2">
    <source>
        <dbReference type="PROSITE" id="PS50234"/>
    </source>
</evidence>
<gene>
    <name evidence="3" type="ORF">HNR15_000619</name>
</gene>
<dbReference type="SUPFAM" id="SSF53850">
    <property type="entry name" value="Periplasmic binding protein-like II"/>
    <property type="match status" value="1"/>
</dbReference>
<dbReference type="PROSITE" id="PS50234">
    <property type="entry name" value="VWFA"/>
    <property type="match status" value="1"/>
</dbReference>
<dbReference type="AlphaFoldDB" id="A0A853D8A2"/>
<feature type="domain" description="VWFA" evidence="2">
    <location>
        <begin position="347"/>
        <end position="551"/>
    </location>
</feature>
<dbReference type="EMBL" id="JACCFW010000001">
    <property type="protein sequence ID" value="NYJ73656.1"/>
    <property type="molecule type" value="Genomic_DNA"/>
</dbReference>
<dbReference type="InterPro" id="IPR036465">
    <property type="entry name" value="vWFA_dom_sf"/>
</dbReference>